<dbReference type="EMBL" id="CP035491">
    <property type="protein sequence ID" value="QAY73009.1"/>
    <property type="molecule type" value="Genomic_DNA"/>
</dbReference>
<dbReference type="AlphaFoldDB" id="A0A4P6FF40"/>
<evidence type="ECO:0000256" key="2">
    <source>
        <dbReference type="SAM" id="MobiDB-lite"/>
    </source>
</evidence>
<feature type="compositionally biased region" description="Gly residues" evidence="2">
    <location>
        <begin position="190"/>
        <end position="200"/>
    </location>
</feature>
<reference evidence="4 5" key="1">
    <citation type="submission" date="2019-01" db="EMBL/GenBank/DDBJ databases">
        <title>Genome sequencing of strain FW100M-8.</title>
        <authorList>
            <person name="Heo J."/>
            <person name="Kim S.-J."/>
            <person name="Kim J.-S."/>
            <person name="Hong S.-B."/>
            <person name="Kwon S.-W."/>
        </authorList>
    </citation>
    <scope>NUCLEOTIDE SEQUENCE [LARGE SCALE GENOMIC DNA]</scope>
    <source>
        <strain evidence="4 5">FW100M-8</strain>
    </source>
</reference>
<dbReference type="SUPFAM" id="SSF53955">
    <property type="entry name" value="Lysozyme-like"/>
    <property type="match status" value="1"/>
</dbReference>
<keyword evidence="3" id="KW-1133">Transmembrane helix</keyword>
<gene>
    <name evidence="4" type="ORF">ET445_06290</name>
</gene>
<keyword evidence="5" id="KW-1185">Reference proteome</keyword>
<dbReference type="InterPro" id="IPR009148">
    <property type="entry name" value="PcsB-like"/>
</dbReference>
<evidence type="ECO:0000256" key="3">
    <source>
        <dbReference type="SAM" id="Phobius"/>
    </source>
</evidence>
<keyword evidence="3" id="KW-0812">Transmembrane</keyword>
<protein>
    <submittedName>
        <fullName evidence="4">Lytic transglycosylase domain-containing protein</fullName>
    </submittedName>
</protein>
<evidence type="ECO:0000313" key="4">
    <source>
        <dbReference type="EMBL" id="QAY73009.1"/>
    </source>
</evidence>
<evidence type="ECO:0000313" key="5">
    <source>
        <dbReference type="Proteomes" id="UP000291259"/>
    </source>
</evidence>
<feature type="region of interest" description="Disordered" evidence="2">
    <location>
        <begin position="174"/>
        <end position="209"/>
    </location>
</feature>
<evidence type="ECO:0000256" key="1">
    <source>
        <dbReference type="SAM" id="Coils"/>
    </source>
</evidence>
<feature type="coiled-coil region" evidence="1">
    <location>
        <begin position="147"/>
        <end position="174"/>
    </location>
</feature>
<dbReference type="KEGG" id="agf:ET445_06290"/>
<organism evidence="4 5">
    <name type="scientific">Agromyces protaetiae</name>
    <dbReference type="NCBI Taxonomy" id="2509455"/>
    <lineage>
        <taxon>Bacteria</taxon>
        <taxon>Bacillati</taxon>
        <taxon>Actinomycetota</taxon>
        <taxon>Actinomycetes</taxon>
        <taxon>Micrococcales</taxon>
        <taxon>Microbacteriaceae</taxon>
        <taxon>Agromyces</taxon>
    </lineage>
</organism>
<accession>A0A4P6FF40</accession>
<feature type="transmembrane region" description="Helical" evidence="3">
    <location>
        <begin position="29"/>
        <end position="49"/>
    </location>
</feature>
<dbReference type="Proteomes" id="UP000291259">
    <property type="component" value="Chromosome"/>
</dbReference>
<dbReference type="InterPro" id="IPR023346">
    <property type="entry name" value="Lysozyme-like_dom_sf"/>
</dbReference>
<dbReference type="RefSeq" id="WP_129189845.1">
    <property type="nucleotide sequence ID" value="NZ_CP035491.1"/>
</dbReference>
<proteinExistence type="predicted"/>
<keyword evidence="3" id="KW-0472">Membrane</keyword>
<name>A0A4P6FF40_9MICO</name>
<keyword evidence="1" id="KW-0175">Coiled coil</keyword>
<sequence>MSHTRSDSTRLTEPEQLIGRRGWRGSVRALIASAAVFGLAATGGTGFLAQSSFAEKQQRIAETAALTSAADLEHDQLSVGPDILKSRAEGAAEDALEAARAVVDAAAGKTDASALAATVAQLDARDLIAPERLYALVRVAAAQSADVTAAVAEFDRLEAERKAAEEAARIAAEQAAAERAAAEQAERSNSGGGGGGGGGNPAPPASPSESQAIARDMIASRYGWGDDQFGCLVAVWNYESHWNPLAGNPSTGAYGIPQALPGSKMASHGADWQTNPATQISWGIDYIAGRYGNPCGAWAQIQSAGWY</sequence>
<dbReference type="OrthoDB" id="9766277at2"/>
<dbReference type="PRINTS" id="PR01852">
    <property type="entry name" value="SIBAPROTEIN"/>
</dbReference>